<proteinExistence type="predicted"/>
<protein>
    <submittedName>
        <fullName evidence="2">Uncharacterized protein</fullName>
    </submittedName>
</protein>
<evidence type="ECO:0000313" key="3">
    <source>
        <dbReference type="Proteomes" id="UP000005204"/>
    </source>
</evidence>
<reference evidence="3" key="1">
    <citation type="journal article" date="2008" name="Insect Biochem. Mol. Biol.">
        <title>The genome of a lepidopteran model insect, the silkworm Bombyx mori.</title>
        <authorList>
            <consortium name="International Silkworm Genome Consortium"/>
        </authorList>
    </citation>
    <scope>NUCLEOTIDE SEQUENCE [LARGE SCALE GENOMIC DNA]</scope>
    <source>
        <strain evidence="3">p50T</strain>
    </source>
</reference>
<dbReference type="Proteomes" id="UP000005204">
    <property type="component" value="Unassembled WGS sequence"/>
</dbReference>
<sequence length="225" mass="25780">MLKPYDERICRAPGDKLYGSEVEQLGVSSRPMLRSSFTHATTGQRTSHIVNRGKHSGDQRQRQHFRGRPMNNQRVQHNTQESNVQDNLRNDKANNYNELEFFAPKQCTHSIFSYSNFCVIKCQLKNSNIDLNLLIDSGASLWLLKYEWLSRHKNLLNLVKHDKIIIKGISGNLESIGYIYLNIIINHVNFAQHSCRCIEPDTYYIEQLKGNATACSIGHDKSTGS</sequence>
<feature type="region of interest" description="Disordered" evidence="1">
    <location>
        <begin position="40"/>
        <end position="84"/>
    </location>
</feature>
<accession>A0A8R2R1P4</accession>
<name>A0A8R2R1P4_BOMMO</name>
<organism evidence="2 3">
    <name type="scientific">Bombyx mori</name>
    <name type="common">Silk moth</name>
    <dbReference type="NCBI Taxonomy" id="7091"/>
    <lineage>
        <taxon>Eukaryota</taxon>
        <taxon>Metazoa</taxon>
        <taxon>Ecdysozoa</taxon>
        <taxon>Arthropoda</taxon>
        <taxon>Hexapoda</taxon>
        <taxon>Insecta</taxon>
        <taxon>Pterygota</taxon>
        <taxon>Neoptera</taxon>
        <taxon>Endopterygota</taxon>
        <taxon>Lepidoptera</taxon>
        <taxon>Glossata</taxon>
        <taxon>Ditrysia</taxon>
        <taxon>Bombycoidea</taxon>
        <taxon>Bombycidae</taxon>
        <taxon>Bombycinae</taxon>
        <taxon>Bombyx</taxon>
    </lineage>
</organism>
<evidence type="ECO:0000256" key="1">
    <source>
        <dbReference type="SAM" id="MobiDB-lite"/>
    </source>
</evidence>
<evidence type="ECO:0000313" key="2">
    <source>
        <dbReference type="EnsemblMetazoa" id="XP_037870579.1"/>
    </source>
</evidence>
<feature type="compositionally biased region" description="Polar residues" evidence="1">
    <location>
        <begin position="70"/>
        <end position="84"/>
    </location>
</feature>
<reference evidence="2" key="2">
    <citation type="submission" date="2022-06" db="UniProtKB">
        <authorList>
            <consortium name="EnsemblMetazoa"/>
        </authorList>
    </citation>
    <scope>IDENTIFICATION</scope>
    <source>
        <strain evidence="2">p50T (Dazao)</strain>
    </source>
</reference>
<dbReference type="AlphaFoldDB" id="A0A8R2R1P4"/>
<dbReference type="EnsemblMetazoa" id="XM_038014651.1">
    <property type="protein sequence ID" value="XP_037870579.1"/>
    <property type="gene ID" value="LOC119629305"/>
</dbReference>
<feature type="compositionally biased region" description="Polar residues" evidence="1">
    <location>
        <begin position="40"/>
        <end position="49"/>
    </location>
</feature>
<keyword evidence="3" id="KW-1185">Reference proteome</keyword>